<dbReference type="GeneID" id="80895404"/>
<dbReference type="AlphaFoldDB" id="A0A9W8QLA4"/>
<accession>A0A9W8QLA4</accession>
<organism evidence="3 4">
    <name type="scientific">Akanthomyces muscarius</name>
    <name type="common">Entomopathogenic fungus</name>
    <name type="synonym">Lecanicillium muscarium</name>
    <dbReference type="NCBI Taxonomy" id="2231603"/>
    <lineage>
        <taxon>Eukaryota</taxon>
        <taxon>Fungi</taxon>
        <taxon>Dikarya</taxon>
        <taxon>Ascomycota</taxon>
        <taxon>Pezizomycotina</taxon>
        <taxon>Sordariomycetes</taxon>
        <taxon>Hypocreomycetidae</taxon>
        <taxon>Hypocreales</taxon>
        <taxon>Cordycipitaceae</taxon>
        <taxon>Akanthomyces</taxon>
    </lineage>
</organism>
<evidence type="ECO:0000313" key="3">
    <source>
        <dbReference type="EMBL" id="KAJ4159340.1"/>
    </source>
</evidence>
<dbReference type="EMBL" id="JAJHUN010000005">
    <property type="protein sequence ID" value="KAJ4159340.1"/>
    <property type="molecule type" value="Genomic_DNA"/>
</dbReference>
<feature type="signal peptide" evidence="2">
    <location>
        <begin position="1"/>
        <end position="20"/>
    </location>
</feature>
<dbReference type="Proteomes" id="UP001144673">
    <property type="component" value="Unassembled WGS sequence"/>
</dbReference>
<comment type="caution">
    <text evidence="3">The sequence shown here is derived from an EMBL/GenBank/DDBJ whole genome shotgun (WGS) entry which is preliminary data.</text>
</comment>
<feature type="region of interest" description="Disordered" evidence="1">
    <location>
        <begin position="121"/>
        <end position="170"/>
    </location>
</feature>
<feature type="chain" id="PRO_5040747014" description="Extracellular membrane protein CFEM domain-containing protein" evidence="2">
    <location>
        <begin position="21"/>
        <end position="202"/>
    </location>
</feature>
<evidence type="ECO:0000256" key="2">
    <source>
        <dbReference type="SAM" id="SignalP"/>
    </source>
</evidence>
<dbReference type="PROSITE" id="PS51257">
    <property type="entry name" value="PROKAR_LIPOPROTEIN"/>
    <property type="match status" value="1"/>
</dbReference>
<sequence>MRPSLLFLSVLFGNFLATEAANPVFGAFATAACEACLDDAFTSCPGDYKTLEYAECMCAGLGGEGARKAISCMTQQCDFRIYEEKKVAIALATYCVGVFKDTCPAYKKYLPQSVYERECPSSTSAASGTPTGTIPISNTTTDTTQTAATTTTSLPSSNAPTSAESKAAAPSQSKSASLATAAAVPAWGIIAGLFAQAANLAF</sequence>
<gene>
    <name evidence="3" type="ORF">LMH87_008245</name>
</gene>
<keyword evidence="4" id="KW-1185">Reference proteome</keyword>
<evidence type="ECO:0000313" key="4">
    <source>
        <dbReference type="Proteomes" id="UP001144673"/>
    </source>
</evidence>
<reference evidence="3" key="1">
    <citation type="journal article" date="2023" name="Access Microbiol">
        <title>De-novo genome assembly for Akanthomyces muscarius, a biocontrol agent of insect agricultural pests.</title>
        <authorList>
            <person name="Erdos Z."/>
            <person name="Studholme D.J."/>
            <person name="Raymond B."/>
            <person name="Sharma M."/>
        </authorList>
    </citation>
    <scope>NUCLEOTIDE SEQUENCE</scope>
    <source>
        <strain evidence="3">Ve6</strain>
    </source>
</reference>
<evidence type="ECO:0008006" key="5">
    <source>
        <dbReference type="Google" id="ProtNLM"/>
    </source>
</evidence>
<proteinExistence type="predicted"/>
<keyword evidence="2" id="KW-0732">Signal</keyword>
<name>A0A9W8QLA4_AKAMU</name>
<protein>
    <recommendedName>
        <fullName evidence="5">Extracellular membrane protein CFEM domain-containing protein</fullName>
    </recommendedName>
</protein>
<evidence type="ECO:0000256" key="1">
    <source>
        <dbReference type="SAM" id="MobiDB-lite"/>
    </source>
</evidence>
<dbReference type="RefSeq" id="XP_056057339.1">
    <property type="nucleotide sequence ID" value="XM_056196149.1"/>
</dbReference>
<dbReference type="KEGG" id="amus:LMH87_008245"/>